<keyword evidence="6" id="KW-1185">Reference proteome</keyword>
<dbReference type="SMART" id="SM00635">
    <property type="entry name" value="BID_2"/>
    <property type="match status" value="2"/>
</dbReference>
<dbReference type="GO" id="GO:0006508">
    <property type="term" value="P:proteolysis"/>
    <property type="evidence" value="ECO:0007669"/>
    <property type="project" value="InterPro"/>
</dbReference>
<dbReference type="InterPro" id="IPR040528">
    <property type="entry name" value="Lectin-like"/>
</dbReference>
<evidence type="ECO:0000313" key="4">
    <source>
        <dbReference type="EMBL" id="MEI5994420.1"/>
    </source>
</evidence>
<dbReference type="AlphaFoldDB" id="A0A242CF68"/>
<evidence type="ECO:0000313" key="5">
    <source>
        <dbReference type="EMBL" id="OTO08885.1"/>
    </source>
</evidence>
<dbReference type="InterPro" id="IPR038765">
    <property type="entry name" value="Papain-like_cys_pep_sf"/>
</dbReference>
<dbReference type="Proteomes" id="UP000195139">
    <property type="component" value="Unassembled WGS sequence"/>
</dbReference>
<dbReference type="Gene3D" id="2.60.40.1080">
    <property type="match status" value="2"/>
</dbReference>
<comment type="caution">
    <text evidence="5">The sequence shown here is derived from an EMBL/GenBank/DDBJ whole genome shotgun (WGS) entry which is preliminary data.</text>
</comment>
<dbReference type="CDD" id="cd02619">
    <property type="entry name" value="Peptidase_C1"/>
    <property type="match status" value="1"/>
</dbReference>
<name>A0A242CF68_9ENTE</name>
<dbReference type="InterPro" id="IPR000668">
    <property type="entry name" value="Peptidase_C1A_C"/>
</dbReference>
<dbReference type="InterPro" id="IPR003343">
    <property type="entry name" value="Big_2"/>
</dbReference>
<evidence type="ECO:0000256" key="1">
    <source>
        <dbReference type="ARBA" id="ARBA00008455"/>
    </source>
</evidence>
<evidence type="ECO:0008006" key="7">
    <source>
        <dbReference type="Google" id="ProtNLM"/>
    </source>
</evidence>
<dbReference type="EMBL" id="NGLE02000001">
    <property type="protein sequence ID" value="MEI5994420.1"/>
    <property type="molecule type" value="Genomic_DNA"/>
</dbReference>
<dbReference type="SUPFAM" id="SSF49373">
    <property type="entry name" value="Invasin/intimin cell-adhesion fragments"/>
    <property type="match status" value="2"/>
</dbReference>
<dbReference type="Pfam" id="PF02368">
    <property type="entry name" value="Big_2"/>
    <property type="match status" value="2"/>
</dbReference>
<dbReference type="InterPro" id="IPR013128">
    <property type="entry name" value="Peptidase_C1A"/>
</dbReference>
<feature type="domain" description="BIG2" evidence="2">
    <location>
        <begin position="541"/>
        <end position="618"/>
    </location>
</feature>
<dbReference type="PANTHER" id="PTHR12411">
    <property type="entry name" value="CYSTEINE PROTEASE FAMILY C1-RELATED"/>
    <property type="match status" value="1"/>
</dbReference>
<organism evidence="5">
    <name type="scientific">Candidatus Enterococcus mansonii</name>
    <dbReference type="NCBI Taxonomy" id="1834181"/>
    <lineage>
        <taxon>Bacteria</taxon>
        <taxon>Bacillati</taxon>
        <taxon>Bacillota</taxon>
        <taxon>Bacilli</taxon>
        <taxon>Lactobacillales</taxon>
        <taxon>Enterococcaceae</taxon>
        <taxon>Enterococcus</taxon>
    </lineage>
</organism>
<feature type="domain" description="BIG2" evidence="2">
    <location>
        <begin position="455"/>
        <end position="532"/>
    </location>
</feature>
<comment type="similarity">
    <text evidence="1">Belongs to the peptidase C1 family.</text>
</comment>
<evidence type="ECO:0000313" key="6">
    <source>
        <dbReference type="Proteomes" id="UP000195139"/>
    </source>
</evidence>
<dbReference type="GO" id="GO:0008234">
    <property type="term" value="F:cysteine-type peptidase activity"/>
    <property type="evidence" value="ECO:0007669"/>
    <property type="project" value="InterPro"/>
</dbReference>
<dbReference type="SMART" id="SM00645">
    <property type="entry name" value="Pept_C1"/>
    <property type="match status" value="1"/>
</dbReference>
<reference evidence="4 6" key="2">
    <citation type="submission" date="2018-07" db="EMBL/GenBank/DDBJ databases">
        <title>The Genome Sequence of Enterococcus sp. DIV0659b.</title>
        <authorList>
            <consortium name="The Broad Institute Genomics Platform"/>
            <consortium name="The Broad Institute Genomic Center for Infectious Diseases"/>
            <person name="Earl A."/>
            <person name="Manson A."/>
            <person name="Schwartman J."/>
            <person name="Gilmore M."/>
            <person name="Abouelleil A."/>
            <person name="Cao P."/>
            <person name="Chapman S."/>
            <person name="Cusick C."/>
            <person name="Shea T."/>
            <person name="Young S."/>
            <person name="Neafsey D."/>
            <person name="Nusbaum C."/>
            <person name="Birren B."/>
        </authorList>
    </citation>
    <scope>NUCLEOTIDE SEQUENCE [LARGE SCALE GENOMIC DNA]</scope>
    <source>
        <strain evidence="4 6">4G2_DIV0659</strain>
    </source>
</reference>
<dbReference type="InterPro" id="IPR008964">
    <property type="entry name" value="Invasin/intimin_cell_adhesion"/>
</dbReference>
<reference evidence="5" key="1">
    <citation type="submission" date="2017-05" db="EMBL/GenBank/DDBJ databases">
        <title>The Genome Sequence of Enterococcus sp. 4G2_DIV0659.</title>
        <authorList>
            <consortium name="The Broad Institute Genomics Platform"/>
            <consortium name="The Broad Institute Genomic Center for Infectious Diseases"/>
            <person name="Earl A."/>
            <person name="Manson A."/>
            <person name="Schwartman J."/>
            <person name="Gilmore M."/>
            <person name="Abouelleil A."/>
            <person name="Cao P."/>
            <person name="Chapman S."/>
            <person name="Cusick C."/>
            <person name="Shea T."/>
            <person name="Young S."/>
            <person name="Neafsey D."/>
            <person name="Nusbaum C."/>
            <person name="Birren B."/>
        </authorList>
    </citation>
    <scope>NUCLEOTIDE SEQUENCE [LARGE SCALE GENOMIC DNA]</scope>
    <source>
        <strain evidence="5">4G2_DIV0659</strain>
    </source>
</reference>
<dbReference type="RefSeq" id="WP_086330792.1">
    <property type="nucleotide sequence ID" value="NZ_NGLE02000001.1"/>
</dbReference>
<dbReference type="Gene3D" id="3.90.70.10">
    <property type="entry name" value="Cysteine proteinases"/>
    <property type="match status" value="1"/>
</dbReference>
<dbReference type="SUPFAM" id="SSF54001">
    <property type="entry name" value="Cysteine proteinases"/>
    <property type="match status" value="1"/>
</dbReference>
<dbReference type="Pfam" id="PF18560">
    <property type="entry name" value="Lectin_like"/>
    <property type="match status" value="1"/>
</dbReference>
<dbReference type="EMBL" id="NGLE01000002">
    <property type="protein sequence ID" value="OTO08885.1"/>
    <property type="molecule type" value="Genomic_DNA"/>
</dbReference>
<gene>
    <name evidence="5" type="ORF">A5880_001885</name>
    <name evidence="4" type="ORF">A5880_001978</name>
</gene>
<dbReference type="Pfam" id="PF00112">
    <property type="entry name" value="Peptidase_C1"/>
    <property type="match status" value="1"/>
</dbReference>
<sequence length="804" mass="89569">MKKNGNALPIVKRHYLLIALFVCFIFSAQNAFGEESSLPAKYDPRETGQVTPVKAQTRSICWSYAATSALESYLARNGEQHDFSANYFNYLIARDATGAIGENPYSTVISNGGGLDNGYDTEPVIDAMLDWSGPVNENTFPNSITGYQPLAKWQNLNAEKHVQGIVTLPKVSLDISQEDNDKRIQTIKEYVHRYGNAIQSNLMFRGYETRYSSQYIPKERVGTVNHVTTIVGWDDTFRKDVFVYKPSQDGAFIVKNSWGPNWGDQGYFYISYDDFQLKKSDINVITSVENKDNYFKKYNGAYFTGGQLVPLFPNKERTLATSYSRKTETPEQLSAVSLKTLSNDVNYEIYVIPNGKPSKNLTGFTKVQEGIKKEIGTETIRLKKPVTLTGKDFSIAVVYRSSDKENRQNLPVSPKETLGLNSGSSYLLQDNGIWTEETFRTFFIGGFTEQTSEIAATSVTVQKGALSLLVGDQEQLTVTLAPKNATYPSIGFRSLNPEISTVDFNGTVTAVHAGKAKIEAFSTRNPSVKAVIDITVSDLPKIQKIELSQTALNIDKLQKVTLNAKTLPENAQPQNIIWTTSNPLIATVSSTGEINSRQAGEAVITATTEDGTVKAVCKVSVNSSSYSNGYSFVGWGTDLRDSRRNYLYIDDPMTNTIYFQYGAGLLKNSKDNWVEFHLTTAKGKTFKAVDYPEITWFDSSNKLTSIVDATIEYTKDGVNFTSEKPDSHELEGFRIHYASKITANLQLFVNLKLKVNDLKEEDKRKVILPIQLKKGYHLYGPTTDVIADGLAPSKINSFNVYFAK</sequence>
<dbReference type="STRING" id="1834181.A5880_001885"/>
<accession>A0A242CF68</accession>
<proteinExistence type="inferred from homology"/>
<evidence type="ECO:0000259" key="2">
    <source>
        <dbReference type="SMART" id="SM00635"/>
    </source>
</evidence>
<evidence type="ECO:0000259" key="3">
    <source>
        <dbReference type="SMART" id="SM00645"/>
    </source>
</evidence>
<feature type="domain" description="Peptidase C1A papain C-terminal" evidence="3">
    <location>
        <begin position="38"/>
        <end position="286"/>
    </location>
</feature>
<protein>
    <recommendedName>
        <fullName evidence="7">Peptidase C1A papain C-terminal domain-containing protein</fullName>
    </recommendedName>
</protein>
<dbReference type="OrthoDB" id="3648721at2"/>